<dbReference type="GO" id="GO:0005829">
    <property type="term" value="C:cytosol"/>
    <property type="evidence" value="ECO:0007669"/>
    <property type="project" value="TreeGrafter"/>
</dbReference>
<evidence type="ECO:0000259" key="2">
    <source>
        <dbReference type="PROSITE" id="PS50943"/>
    </source>
</evidence>
<dbReference type="EMBL" id="CACRUX010000101">
    <property type="protein sequence ID" value="VYU53264.1"/>
    <property type="molecule type" value="Genomic_DNA"/>
</dbReference>
<evidence type="ECO:0000256" key="1">
    <source>
        <dbReference type="ARBA" id="ARBA00023125"/>
    </source>
</evidence>
<dbReference type="GO" id="GO:0003677">
    <property type="term" value="F:DNA binding"/>
    <property type="evidence" value="ECO:0007669"/>
    <property type="project" value="UniProtKB-KW"/>
</dbReference>
<dbReference type="PANTHER" id="PTHR46797">
    <property type="entry name" value="HTH-TYPE TRANSCRIPTIONAL REGULATOR"/>
    <property type="match status" value="1"/>
</dbReference>
<proteinExistence type="predicted"/>
<dbReference type="RefSeq" id="WP_006556095.1">
    <property type="nucleotide sequence ID" value="NZ_CACRUX010000101.1"/>
</dbReference>
<dbReference type="CDD" id="cd00093">
    <property type="entry name" value="HTH_XRE"/>
    <property type="match status" value="1"/>
</dbReference>
<dbReference type="SMART" id="SM00530">
    <property type="entry name" value="HTH_XRE"/>
    <property type="match status" value="1"/>
</dbReference>
<sequence>MYKVKEYREKKKWSQELLAEKSGVSRATIASLEAPDSEITTTTSTLIKIATALECRVSDIFLS</sequence>
<dbReference type="SUPFAM" id="SSF47413">
    <property type="entry name" value="lambda repressor-like DNA-binding domains"/>
    <property type="match status" value="1"/>
</dbReference>
<evidence type="ECO:0000313" key="3">
    <source>
        <dbReference type="EMBL" id="VYU53264.1"/>
    </source>
</evidence>
<accession>A0A6N3FMG1</accession>
<dbReference type="Pfam" id="PF01381">
    <property type="entry name" value="HTH_3"/>
    <property type="match status" value="1"/>
</dbReference>
<dbReference type="InterPro" id="IPR050807">
    <property type="entry name" value="TransReg_Diox_bact_type"/>
</dbReference>
<organism evidence="3">
    <name type="scientific">Veillonella ratti</name>
    <dbReference type="NCBI Taxonomy" id="103892"/>
    <lineage>
        <taxon>Bacteria</taxon>
        <taxon>Bacillati</taxon>
        <taxon>Bacillota</taxon>
        <taxon>Negativicutes</taxon>
        <taxon>Veillonellales</taxon>
        <taxon>Veillonellaceae</taxon>
        <taxon>Veillonella</taxon>
    </lineage>
</organism>
<dbReference type="InterPro" id="IPR010982">
    <property type="entry name" value="Lambda_DNA-bd_dom_sf"/>
</dbReference>
<keyword evidence="1" id="KW-0238">DNA-binding</keyword>
<protein>
    <submittedName>
        <fullName evidence="3">Antitoxin HipB</fullName>
    </submittedName>
</protein>
<gene>
    <name evidence="3" type="ORF">VRLFYP33_02393</name>
</gene>
<dbReference type="InterPro" id="IPR001387">
    <property type="entry name" value="Cro/C1-type_HTH"/>
</dbReference>
<dbReference type="AlphaFoldDB" id="A0A6N3FMG1"/>
<dbReference type="PANTHER" id="PTHR46797:SF1">
    <property type="entry name" value="METHYLPHOSPHONATE SYNTHASE"/>
    <property type="match status" value="1"/>
</dbReference>
<feature type="domain" description="HTH cro/C1-type" evidence="2">
    <location>
        <begin position="4"/>
        <end position="60"/>
    </location>
</feature>
<dbReference type="Gene3D" id="1.10.260.40">
    <property type="entry name" value="lambda repressor-like DNA-binding domains"/>
    <property type="match status" value="1"/>
</dbReference>
<dbReference type="GO" id="GO:0003700">
    <property type="term" value="F:DNA-binding transcription factor activity"/>
    <property type="evidence" value="ECO:0007669"/>
    <property type="project" value="TreeGrafter"/>
</dbReference>
<reference evidence="3" key="1">
    <citation type="submission" date="2019-11" db="EMBL/GenBank/DDBJ databases">
        <authorList>
            <person name="Feng L."/>
        </authorList>
    </citation>
    <scope>NUCLEOTIDE SEQUENCE</scope>
    <source>
        <strain evidence="3">VrattiLFYP33</strain>
    </source>
</reference>
<name>A0A6N3FMG1_9FIRM</name>
<dbReference type="PROSITE" id="PS50943">
    <property type="entry name" value="HTH_CROC1"/>
    <property type="match status" value="1"/>
</dbReference>